<dbReference type="RefSeq" id="WP_187222732.1">
    <property type="nucleotide sequence ID" value="NZ_JABVED010000012.1"/>
</dbReference>
<accession>A0ABR7LAK0</accession>
<dbReference type="InterPro" id="IPR043519">
    <property type="entry name" value="NT_sf"/>
</dbReference>
<evidence type="ECO:0000313" key="3">
    <source>
        <dbReference type="Proteomes" id="UP000734823"/>
    </source>
</evidence>
<gene>
    <name evidence="2" type="ORF">GPZ80_21385</name>
</gene>
<name>A0ABR7LAK0_9PSEU</name>
<dbReference type="InterPro" id="IPR002934">
    <property type="entry name" value="Polymerase_NTP_transf_dom"/>
</dbReference>
<dbReference type="CDD" id="cd05403">
    <property type="entry name" value="NT_KNTase_like"/>
    <property type="match status" value="1"/>
</dbReference>
<dbReference type="Pfam" id="PF01909">
    <property type="entry name" value="NTP_transf_2"/>
    <property type="match status" value="1"/>
</dbReference>
<proteinExistence type="predicted"/>
<dbReference type="EMBL" id="JABVED010000012">
    <property type="protein sequence ID" value="MBC6449720.1"/>
    <property type="molecule type" value="Genomic_DNA"/>
</dbReference>
<evidence type="ECO:0000259" key="1">
    <source>
        <dbReference type="Pfam" id="PF01909"/>
    </source>
</evidence>
<organism evidence="2 3">
    <name type="scientific">Actinokineospora xionganensis</name>
    <dbReference type="NCBI Taxonomy" id="2684470"/>
    <lineage>
        <taxon>Bacteria</taxon>
        <taxon>Bacillati</taxon>
        <taxon>Actinomycetota</taxon>
        <taxon>Actinomycetes</taxon>
        <taxon>Pseudonocardiales</taxon>
        <taxon>Pseudonocardiaceae</taxon>
        <taxon>Actinokineospora</taxon>
    </lineage>
</organism>
<comment type="caution">
    <text evidence="2">The sequence shown here is derived from an EMBL/GenBank/DDBJ whole genome shotgun (WGS) entry which is preliminary data.</text>
</comment>
<dbReference type="SUPFAM" id="SSF81301">
    <property type="entry name" value="Nucleotidyltransferase"/>
    <property type="match status" value="1"/>
</dbReference>
<reference evidence="2 3" key="1">
    <citation type="submission" date="2020-06" db="EMBL/GenBank/DDBJ databases">
        <title>Actinokineospora xiongansis sp. nov., isolated from soil of Baiyangdian.</title>
        <authorList>
            <person name="Zhang X."/>
        </authorList>
    </citation>
    <scope>NUCLEOTIDE SEQUENCE [LARGE SCALE GENOMIC DNA]</scope>
    <source>
        <strain evidence="2 3">HBU206404</strain>
    </source>
</reference>
<dbReference type="Proteomes" id="UP000734823">
    <property type="component" value="Unassembled WGS sequence"/>
</dbReference>
<sequence>MDLNRPLSSITPTLDGDVLTVLANADDIFTTGRLHRLLPRASEQGIRKVLQRPVAHGLVLSNRVGNAYMYRFNRDHLAAQHIIGLAQIKQNLLDRLADRLESWDVPPIYAAVFGSTARGSMTVESDLDLLLVRPDNVDDDQWAAQVDSLVAEVTLWIGNDVRALEFAAKEIATSGHREPVLRDVLDEGLTVAGNRAWLIKQLRKGKN</sequence>
<evidence type="ECO:0000313" key="2">
    <source>
        <dbReference type="EMBL" id="MBC6449720.1"/>
    </source>
</evidence>
<feature type="domain" description="Polymerase nucleotidyl transferase" evidence="1">
    <location>
        <begin position="105"/>
        <end position="139"/>
    </location>
</feature>
<keyword evidence="3" id="KW-1185">Reference proteome</keyword>
<dbReference type="Gene3D" id="3.30.460.10">
    <property type="entry name" value="Beta Polymerase, domain 2"/>
    <property type="match status" value="1"/>
</dbReference>
<protein>
    <submittedName>
        <fullName evidence="2">Nucleotidyltransferase domain-containing protein</fullName>
    </submittedName>
</protein>